<evidence type="ECO:0000256" key="8">
    <source>
        <dbReference type="ARBA" id="ARBA00023204"/>
    </source>
</evidence>
<dbReference type="InterPro" id="IPR014048">
    <property type="entry name" value="MethylDNA_cys_MeTrfase_DNA-bd"/>
</dbReference>
<dbReference type="Pfam" id="PF01035">
    <property type="entry name" value="DNA_binding_1"/>
    <property type="match status" value="1"/>
</dbReference>
<keyword evidence="5 14" id="KW-0489">Methyltransferase</keyword>
<dbReference type="RefSeq" id="XP_016938056.3">
    <property type="nucleotide sequence ID" value="XM_017082567.4"/>
</dbReference>
<dbReference type="InterPro" id="IPR001497">
    <property type="entry name" value="MethylDNA_cys_MeTrfase_AS"/>
</dbReference>
<feature type="domain" description="Methylated-DNA-[protein]-cysteine S-methyltransferase DNA binding" evidence="12">
    <location>
        <begin position="110"/>
        <end position="188"/>
    </location>
</feature>
<dbReference type="Gene3D" id="1.10.10.10">
    <property type="entry name" value="Winged helix-like DNA-binding domain superfamily/Winged helix DNA-binding domain"/>
    <property type="match status" value="1"/>
</dbReference>
<evidence type="ECO:0000256" key="2">
    <source>
        <dbReference type="ARBA" id="ARBA00008711"/>
    </source>
</evidence>
<dbReference type="InterPro" id="IPR036388">
    <property type="entry name" value="WH-like_DNA-bd_sf"/>
</dbReference>
<keyword evidence="6" id="KW-0808">Transferase</keyword>
<dbReference type="GO" id="GO:0003908">
    <property type="term" value="F:methylated-DNA-[protein]-cysteine S-methyltransferase activity"/>
    <property type="evidence" value="ECO:0007669"/>
    <property type="project" value="UniProtKB-EC"/>
</dbReference>
<proteinExistence type="inferred from homology"/>
<evidence type="ECO:0000313" key="14">
    <source>
        <dbReference type="RefSeq" id="XP_016938056.3"/>
    </source>
</evidence>
<dbReference type="EC" id="2.1.1.63" evidence="3"/>
<keyword evidence="8" id="KW-0234">DNA repair</keyword>
<comment type="similarity">
    <text evidence="2">Belongs to the MGMT family.</text>
</comment>
<dbReference type="AlphaFoldDB" id="A0AB39ZL70"/>
<dbReference type="Gene3D" id="3.30.160.70">
    <property type="entry name" value="Methylated DNA-protein cysteine methyltransferase domain"/>
    <property type="match status" value="1"/>
</dbReference>
<dbReference type="GeneID" id="108015980"/>
<keyword evidence="13" id="KW-1185">Reference proteome</keyword>
<name>A0AB39ZL70_DROSZ</name>
<sequence length="192" mass="21612">MWFAQNAQVQLIPLENPPKTICYTFLATKFGQMIMGVTKQSTVDSKDQFAICVLYFVDKSVEKTYEEVRKRWPKSELLKDDVATQLVADKLFGDDKENSEAIPIAIVGTEFQMSVWRALVDLKNGETCTYSQLAERMGRPAAIRAVANAVAKNEVAILIPCHRIVSQNGASKYHWGAALKQQLLDFEKSSNY</sequence>
<evidence type="ECO:0000259" key="12">
    <source>
        <dbReference type="Pfam" id="PF01035"/>
    </source>
</evidence>
<evidence type="ECO:0000256" key="6">
    <source>
        <dbReference type="ARBA" id="ARBA00022679"/>
    </source>
</evidence>
<dbReference type="PANTHER" id="PTHR10815">
    <property type="entry name" value="METHYLATED-DNA--PROTEIN-CYSTEINE METHYLTRANSFERASE"/>
    <property type="match status" value="1"/>
</dbReference>
<protein>
    <recommendedName>
        <fullName evidence="4">Methylated-DNA--protein-cysteine methyltransferase</fullName>
        <ecNumber evidence="3">2.1.1.63</ecNumber>
    </recommendedName>
    <alternativeName>
        <fullName evidence="9">6-O-methylguanine-DNA methyltransferase</fullName>
    </alternativeName>
    <alternativeName>
        <fullName evidence="10">O-6-methylguanine-DNA-alkyltransferase</fullName>
    </alternativeName>
</protein>
<dbReference type="Proteomes" id="UP001652628">
    <property type="component" value="Chromosome 3"/>
</dbReference>
<dbReference type="GO" id="GO:0032259">
    <property type="term" value="P:methylation"/>
    <property type="evidence" value="ECO:0007669"/>
    <property type="project" value="UniProtKB-KW"/>
</dbReference>
<dbReference type="GO" id="GO:0006281">
    <property type="term" value="P:DNA repair"/>
    <property type="evidence" value="ECO:0007669"/>
    <property type="project" value="UniProtKB-KW"/>
</dbReference>
<evidence type="ECO:0000256" key="7">
    <source>
        <dbReference type="ARBA" id="ARBA00022763"/>
    </source>
</evidence>
<evidence type="ECO:0000256" key="3">
    <source>
        <dbReference type="ARBA" id="ARBA00011918"/>
    </source>
</evidence>
<keyword evidence="7" id="KW-0227">DNA damage</keyword>
<evidence type="ECO:0000256" key="11">
    <source>
        <dbReference type="ARBA" id="ARBA00049348"/>
    </source>
</evidence>
<reference evidence="14" key="1">
    <citation type="submission" date="2025-08" db="UniProtKB">
        <authorList>
            <consortium name="RefSeq"/>
        </authorList>
    </citation>
    <scope>IDENTIFICATION</scope>
</reference>
<evidence type="ECO:0000256" key="4">
    <source>
        <dbReference type="ARBA" id="ARBA00015377"/>
    </source>
</evidence>
<dbReference type="SUPFAM" id="SSF46767">
    <property type="entry name" value="Methylated DNA-protein cysteine methyltransferase, C-terminal domain"/>
    <property type="match status" value="1"/>
</dbReference>
<organism evidence="13 14">
    <name type="scientific">Drosophila suzukii</name>
    <name type="common">Spotted-wing drosophila fruit fly</name>
    <dbReference type="NCBI Taxonomy" id="28584"/>
    <lineage>
        <taxon>Eukaryota</taxon>
        <taxon>Metazoa</taxon>
        <taxon>Ecdysozoa</taxon>
        <taxon>Arthropoda</taxon>
        <taxon>Hexapoda</taxon>
        <taxon>Insecta</taxon>
        <taxon>Pterygota</taxon>
        <taxon>Neoptera</taxon>
        <taxon>Endopterygota</taxon>
        <taxon>Diptera</taxon>
        <taxon>Brachycera</taxon>
        <taxon>Muscomorpha</taxon>
        <taxon>Ephydroidea</taxon>
        <taxon>Drosophilidae</taxon>
        <taxon>Drosophila</taxon>
        <taxon>Sophophora</taxon>
    </lineage>
</organism>
<dbReference type="PROSITE" id="PS00374">
    <property type="entry name" value="MGMT"/>
    <property type="match status" value="1"/>
</dbReference>
<dbReference type="InterPro" id="IPR036217">
    <property type="entry name" value="MethylDNA_cys_MeTrfase_DNAb"/>
</dbReference>
<evidence type="ECO:0000256" key="10">
    <source>
        <dbReference type="ARBA" id="ARBA00031621"/>
    </source>
</evidence>
<gene>
    <name evidence="14" type="primary">agt</name>
</gene>
<comment type="catalytic activity">
    <reaction evidence="11">
        <text>a 6-O-methyl-2'-deoxyguanosine in DNA + L-cysteinyl-[protein] = S-methyl-L-cysteinyl-[protein] + a 2'-deoxyguanosine in DNA</text>
        <dbReference type="Rhea" id="RHEA:24000"/>
        <dbReference type="Rhea" id="RHEA-COMP:10131"/>
        <dbReference type="Rhea" id="RHEA-COMP:10132"/>
        <dbReference type="Rhea" id="RHEA-COMP:11367"/>
        <dbReference type="Rhea" id="RHEA-COMP:11368"/>
        <dbReference type="ChEBI" id="CHEBI:29950"/>
        <dbReference type="ChEBI" id="CHEBI:82612"/>
        <dbReference type="ChEBI" id="CHEBI:85445"/>
        <dbReference type="ChEBI" id="CHEBI:85448"/>
        <dbReference type="EC" id="2.1.1.63"/>
    </reaction>
</comment>
<evidence type="ECO:0000313" key="13">
    <source>
        <dbReference type="Proteomes" id="UP001652628"/>
    </source>
</evidence>
<dbReference type="InterPro" id="IPR036631">
    <property type="entry name" value="MGMT_N_sf"/>
</dbReference>
<dbReference type="CDD" id="cd06445">
    <property type="entry name" value="ATase"/>
    <property type="match status" value="1"/>
</dbReference>
<evidence type="ECO:0000256" key="9">
    <source>
        <dbReference type="ARBA" id="ARBA00030795"/>
    </source>
</evidence>
<dbReference type="SUPFAM" id="SSF53155">
    <property type="entry name" value="Methylated DNA-protein cysteine methyltransferase domain"/>
    <property type="match status" value="1"/>
</dbReference>
<accession>A0AB39ZL70</accession>
<comment type="catalytic activity">
    <reaction evidence="1">
        <text>a 4-O-methyl-thymidine in DNA + L-cysteinyl-[protein] = a thymidine in DNA + S-methyl-L-cysteinyl-[protein]</text>
        <dbReference type="Rhea" id="RHEA:53428"/>
        <dbReference type="Rhea" id="RHEA-COMP:10131"/>
        <dbReference type="Rhea" id="RHEA-COMP:10132"/>
        <dbReference type="Rhea" id="RHEA-COMP:13555"/>
        <dbReference type="Rhea" id="RHEA-COMP:13556"/>
        <dbReference type="ChEBI" id="CHEBI:29950"/>
        <dbReference type="ChEBI" id="CHEBI:82612"/>
        <dbReference type="ChEBI" id="CHEBI:137386"/>
        <dbReference type="ChEBI" id="CHEBI:137387"/>
        <dbReference type="EC" id="2.1.1.63"/>
    </reaction>
</comment>
<evidence type="ECO:0000256" key="5">
    <source>
        <dbReference type="ARBA" id="ARBA00022603"/>
    </source>
</evidence>
<dbReference type="NCBIfam" id="TIGR00589">
    <property type="entry name" value="ogt"/>
    <property type="match status" value="1"/>
</dbReference>
<dbReference type="PANTHER" id="PTHR10815:SF13">
    <property type="entry name" value="METHYLATED-DNA--PROTEIN-CYSTEINE METHYLTRANSFERASE"/>
    <property type="match status" value="1"/>
</dbReference>
<evidence type="ECO:0000256" key="1">
    <source>
        <dbReference type="ARBA" id="ARBA00001286"/>
    </source>
</evidence>